<dbReference type="EMBL" id="CAJVPW010007207">
    <property type="protein sequence ID" value="CAG8578385.1"/>
    <property type="molecule type" value="Genomic_DNA"/>
</dbReference>
<comment type="caution">
    <text evidence="1">The sequence shown here is derived from an EMBL/GenBank/DDBJ whole genome shotgun (WGS) entry which is preliminary data.</text>
</comment>
<accession>A0ACA9M9H8</accession>
<evidence type="ECO:0000313" key="2">
    <source>
        <dbReference type="Proteomes" id="UP000789366"/>
    </source>
</evidence>
<evidence type="ECO:0000313" key="1">
    <source>
        <dbReference type="EMBL" id="CAG8578385.1"/>
    </source>
</evidence>
<reference evidence="1" key="1">
    <citation type="submission" date="2021-06" db="EMBL/GenBank/DDBJ databases">
        <authorList>
            <person name="Kallberg Y."/>
            <person name="Tangrot J."/>
            <person name="Rosling A."/>
        </authorList>
    </citation>
    <scope>NUCLEOTIDE SEQUENCE</scope>
    <source>
        <strain evidence="1">28 12/20/2015</strain>
    </source>
</reference>
<proteinExistence type="predicted"/>
<feature type="non-terminal residue" evidence="1">
    <location>
        <position position="1"/>
    </location>
</feature>
<dbReference type="Proteomes" id="UP000789366">
    <property type="component" value="Unassembled WGS sequence"/>
</dbReference>
<name>A0ACA9M9H8_9GLOM</name>
<gene>
    <name evidence="1" type="ORF">SPELUC_LOCUS6266</name>
</gene>
<sequence>YDKEKAKYDEEMEYNEEIVEDTQFESEADSNSVETEEEEPKEVSAVDKLVNRLKLCCSCKNKCSEKISSSLLWSLALERPHKKQTHTKYPLPYFGETMLPPLHGNTDRSPVVKLSVETTEKIKSFIRLIVQYEKNDLVLLPSHYSYNQFLAFYNLTHPDNCVSNWSFRRIWKDDAELSKTIIRKPSKDVCDECTLFKRALKECNNVDENLDTQFAKHIIDYRSMREAYENDIQMAKECNRSVFRVFPFDFTQNVELPHDPQQPGKWYYSSLLKVHQFGLVDEGIDHHWHVLYMEAKASKGANEVTSMIEYRFQIKGHTRNSVDQGFGNTKKEYAKSEVWCIDQLVEVINRSASNNSSVNLDNQTGPFCDWTSSLKLLYYKPPAIQNYHFFQFSSENPDEFKLLKLNVNAESLNPQELLPKGLSEEKQVDIWNNIRPYCPIAFHNKFCSKPSDDLIERVGNRKRACAKEAQQKQDVKKKFTRALLMFQRSNNLNDLKIQKFRNIFSFILFESENLQLKYM</sequence>
<protein>
    <submittedName>
        <fullName evidence="1">4906_t:CDS:1</fullName>
    </submittedName>
</protein>
<keyword evidence="2" id="KW-1185">Reference proteome</keyword>
<organism evidence="1 2">
    <name type="scientific">Cetraspora pellucida</name>
    <dbReference type="NCBI Taxonomy" id="1433469"/>
    <lineage>
        <taxon>Eukaryota</taxon>
        <taxon>Fungi</taxon>
        <taxon>Fungi incertae sedis</taxon>
        <taxon>Mucoromycota</taxon>
        <taxon>Glomeromycotina</taxon>
        <taxon>Glomeromycetes</taxon>
        <taxon>Diversisporales</taxon>
        <taxon>Gigasporaceae</taxon>
        <taxon>Cetraspora</taxon>
    </lineage>
</organism>